<dbReference type="AlphaFoldDB" id="A0A078A061"/>
<dbReference type="Proteomes" id="UP000039865">
    <property type="component" value="Unassembled WGS sequence"/>
</dbReference>
<accession>A0A078A061</accession>
<keyword evidence="2" id="KW-1185">Reference proteome</keyword>
<organism evidence="1 2">
    <name type="scientific">Stylonychia lemnae</name>
    <name type="common">Ciliate</name>
    <dbReference type="NCBI Taxonomy" id="5949"/>
    <lineage>
        <taxon>Eukaryota</taxon>
        <taxon>Sar</taxon>
        <taxon>Alveolata</taxon>
        <taxon>Ciliophora</taxon>
        <taxon>Intramacronucleata</taxon>
        <taxon>Spirotrichea</taxon>
        <taxon>Stichotrichia</taxon>
        <taxon>Sporadotrichida</taxon>
        <taxon>Oxytrichidae</taxon>
        <taxon>Stylonychinae</taxon>
        <taxon>Stylonychia</taxon>
    </lineage>
</organism>
<name>A0A078A061_STYLE</name>
<proteinExistence type="predicted"/>
<sequence length="176" mass="20380">MPKKEEKGQQLSMANLSFSKNDLSSQARSYEENKSKSILQRLKDLVSYDRFAWTLISINKNNILPIQLMTAFQIVDYTLLLYTPIIILYSQRANVKIEESWVFEKILAELSLQTIFYVELAGNRNTATSFLDFLAEKINDSKNSYRLKSNKLLGWSSHSSETFIENKLHCFTPHSL</sequence>
<reference evidence="1 2" key="1">
    <citation type="submission" date="2014-06" db="EMBL/GenBank/DDBJ databases">
        <authorList>
            <person name="Swart Estienne"/>
        </authorList>
    </citation>
    <scope>NUCLEOTIDE SEQUENCE [LARGE SCALE GENOMIC DNA]</scope>
    <source>
        <strain evidence="1 2">130c</strain>
    </source>
</reference>
<evidence type="ECO:0000313" key="1">
    <source>
        <dbReference type="EMBL" id="CDW75535.1"/>
    </source>
</evidence>
<dbReference type="EMBL" id="CCKQ01004378">
    <property type="protein sequence ID" value="CDW75535.1"/>
    <property type="molecule type" value="Genomic_DNA"/>
</dbReference>
<protein>
    <submittedName>
        <fullName evidence="1">Uncharacterized protein</fullName>
    </submittedName>
</protein>
<dbReference type="InParanoid" id="A0A078A061"/>
<evidence type="ECO:0000313" key="2">
    <source>
        <dbReference type="Proteomes" id="UP000039865"/>
    </source>
</evidence>
<gene>
    <name evidence="1" type="primary">Contig18257.g19404</name>
    <name evidence="1" type="ORF">STYLEM_4525</name>
</gene>